<gene>
    <name evidence="1" type="ORF">CSSPTR1EN2_LOCUS1476</name>
</gene>
<protein>
    <submittedName>
        <fullName evidence="1">Uncharacterized protein</fullName>
    </submittedName>
</protein>
<evidence type="ECO:0000313" key="1">
    <source>
        <dbReference type="EMBL" id="CAK9191609.1"/>
    </source>
</evidence>
<keyword evidence="2" id="KW-1185">Reference proteome</keyword>
<reference evidence="1 2" key="1">
    <citation type="submission" date="2024-02" db="EMBL/GenBank/DDBJ databases">
        <authorList>
            <consortium name="ELIXIR-Norway"/>
            <consortium name="Elixir Norway"/>
        </authorList>
    </citation>
    <scope>NUCLEOTIDE SEQUENCE [LARGE SCALE GENOMIC DNA]</scope>
</reference>
<accession>A0ABP0TBE7</accession>
<evidence type="ECO:0000313" key="2">
    <source>
        <dbReference type="Proteomes" id="UP001497512"/>
    </source>
</evidence>
<organism evidence="1 2">
    <name type="scientific">Sphagnum troendelagicum</name>
    <dbReference type="NCBI Taxonomy" id="128251"/>
    <lineage>
        <taxon>Eukaryota</taxon>
        <taxon>Viridiplantae</taxon>
        <taxon>Streptophyta</taxon>
        <taxon>Embryophyta</taxon>
        <taxon>Bryophyta</taxon>
        <taxon>Sphagnophytina</taxon>
        <taxon>Sphagnopsida</taxon>
        <taxon>Sphagnales</taxon>
        <taxon>Sphagnaceae</taxon>
        <taxon>Sphagnum</taxon>
    </lineage>
</organism>
<dbReference type="Proteomes" id="UP001497512">
    <property type="component" value="Chromosome 1"/>
</dbReference>
<name>A0ABP0TBE7_9BRYO</name>
<sequence>MLQCCCRSAIPVTASLGTTRKSHRAVMCAALLSRDDSCKPLATDSSPSRLEHQIQNASPLLTCLRFSTTVPAAAAVPPSLELSPKKCRRFYAGGIEERWIKAGRRKSSLSGQVEPPCMAALWISLVHLPTPT</sequence>
<dbReference type="EMBL" id="OZ019893">
    <property type="protein sequence ID" value="CAK9191609.1"/>
    <property type="molecule type" value="Genomic_DNA"/>
</dbReference>
<proteinExistence type="predicted"/>